<sequence>MSQALLQPVLFGGLFMGVLSALPIISLGNCCCLWVTGGGVVTAYLIQHGRPDPIQLGEGAFGGFLSGIVGAVVYAVVSLPIQLVTGPLQRGMMDGLLESAADVPPEMREMIESLASGGGVVAVLVGFVFLLAVGMVFSPLGGLLGALIFRSTPPAESTVPPPAPELPA</sequence>
<keyword evidence="1" id="KW-0812">Transmembrane</keyword>
<keyword evidence="1" id="KW-1133">Transmembrane helix</keyword>
<reference evidence="2" key="1">
    <citation type="journal article" date="2008" name="ISME J.">
        <title>Genomic patterns of recombination, clonal divergence and environment in marine microbial populations.</title>
        <authorList>
            <person name="Konstantinidis K.T."/>
            <person name="Delong E.F."/>
        </authorList>
    </citation>
    <scope>NUCLEOTIDE SEQUENCE</scope>
</reference>
<name>B3TC74_9ZZZZ</name>
<feature type="transmembrane region" description="Helical" evidence="1">
    <location>
        <begin position="59"/>
        <end position="83"/>
    </location>
</feature>
<proteinExistence type="predicted"/>
<keyword evidence="1" id="KW-0472">Membrane</keyword>
<dbReference type="EMBL" id="EU016668">
    <property type="protein sequence ID" value="ABZ10183.1"/>
    <property type="molecule type" value="Genomic_DNA"/>
</dbReference>
<accession>B3TC74</accession>
<feature type="transmembrane region" description="Helical" evidence="1">
    <location>
        <begin position="120"/>
        <end position="149"/>
    </location>
</feature>
<protein>
    <recommendedName>
        <fullName evidence="3">DUF4199 domain-containing protein</fullName>
    </recommendedName>
</protein>
<dbReference type="AlphaFoldDB" id="B3TC74"/>
<gene>
    <name evidence="2" type="ORF">ALOHA_HF4000APKG10H12ctg2g5</name>
</gene>
<evidence type="ECO:0000313" key="2">
    <source>
        <dbReference type="EMBL" id="ABZ10183.1"/>
    </source>
</evidence>
<organism evidence="2">
    <name type="scientific">uncultured marine microorganism HF4000_APKG10H12</name>
    <dbReference type="NCBI Taxonomy" id="455560"/>
    <lineage>
        <taxon>unclassified sequences</taxon>
        <taxon>environmental samples</taxon>
    </lineage>
</organism>
<evidence type="ECO:0008006" key="3">
    <source>
        <dbReference type="Google" id="ProtNLM"/>
    </source>
</evidence>
<evidence type="ECO:0000256" key="1">
    <source>
        <dbReference type="SAM" id="Phobius"/>
    </source>
</evidence>
<feature type="transmembrane region" description="Helical" evidence="1">
    <location>
        <begin position="20"/>
        <end position="47"/>
    </location>
</feature>